<organism evidence="2 3">
    <name type="scientific">Leptospira semungkisensis</name>
    <dbReference type="NCBI Taxonomy" id="2484985"/>
    <lineage>
        <taxon>Bacteria</taxon>
        <taxon>Pseudomonadati</taxon>
        <taxon>Spirochaetota</taxon>
        <taxon>Spirochaetia</taxon>
        <taxon>Leptospirales</taxon>
        <taxon>Leptospiraceae</taxon>
        <taxon>Leptospira</taxon>
    </lineage>
</organism>
<dbReference type="EMBL" id="RQEP01000019">
    <property type="protein sequence ID" value="TGJ99619.1"/>
    <property type="molecule type" value="Genomic_DNA"/>
</dbReference>
<proteinExistence type="predicted"/>
<protein>
    <submittedName>
        <fullName evidence="2">DUF342 domain-containing protein</fullName>
    </submittedName>
</protein>
<evidence type="ECO:0000313" key="3">
    <source>
        <dbReference type="Proteomes" id="UP000297453"/>
    </source>
</evidence>
<dbReference type="RefSeq" id="WP_135589711.1">
    <property type="nucleotide sequence ID" value="NZ_RQEP01000019.1"/>
</dbReference>
<dbReference type="PANTHER" id="PTHR38032:SF1">
    <property type="entry name" value="RNA-BINDING PROTEIN KHPB N-TERMINAL DOMAIN-CONTAINING PROTEIN"/>
    <property type="match status" value="1"/>
</dbReference>
<keyword evidence="3" id="KW-1185">Reference proteome</keyword>
<accession>A0A4R9FNI1</accession>
<dbReference type="InterPro" id="IPR046865">
    <property type="entry name" value="FapA_b_solenoid"/>
</dbReference>
<dbReference type="AlphaFoldDB" id="A0A4R9FNI1"/>
<dbReference type="Pfam" id="PF03961">
    <property type="entry name" value="FapA"/>
    <property type="match status" value="1"/>
</dbReference>
<dbReference type="Proteomes" id="UP000297453">
    <property type="component" value="Unassembled WGS sequence"/>
</dbReference>
<dbReference type="OrthoDB" id="313950at2"/>
<dbReference type="InterPro" id="IPR046866">
    <property type="entry name" value="FapA_N"/>
</dbReference>
<name>A0A4R9FNI1_9LEPT</name>
<evidence type="ECO:0000259" key="1">
    <source>
        <dbReference type="Pfam" id="PF20250"/>
    </source>
</evidence>
<sequence>MVVSTEQTPGVSDQETSWDSVFSLKISADGLSADLTIRPGMIKGRALSTSVILEYLHNKDISQERILGDSIYQSLKQLQTSTSKMDFSPVSARVAEGFPPTRGEDGWVKFYHPQAQRVKIDDNGHADYRNIDRYIYVKAGEKLSTLFEGIPGKPGMDVFGKPIAPPPIKRPKLTIGKNVQEKGLVADNKPLIEYFATCNGAIFSTETSITVSQELQIDSNVGIGTGNINYDGNVLVKGDVEPATSVKTQGNLMVKGNVETSDLTIGRDLEVSGGIKGDSKTVIKISGHLYAKFIENAEIEVDGDVVVEGFILNSKIHCLGNVILNGSSGNLVSSNVVAYMGLTCASLGSQAELDTVVELGFHYRNERAFEDLTKRLQVAEKEMEKILPRVQQIKQMVQRSRGQIPDDKKEGYRKVFEEYNQKNKFIELVKQKIEVLKSSRFNPGEVQLVVRKGAFKGSVVKYRRQVEKVDKFQSAFMMRFQPGQDKAAMVAIKPQK</sequence>
<dbReference type="Pfam" id="PF20250">
    <property type="entry name" value="FapA_N"/>
    <property type="match status" value="1"/>
</dbReference>
<gene>
    <name evidence="2" type="ORF">EHO59_17405</name>
</gene>
<feature type="domain" description="Flagellar Assembly Protein A N-terminal region" evidence="1">
    <location>
        <begin position="22"/>
        <end position="202"/>
    </location>
</feature>
<dbReference type="InterPro" id="IPR005646">
    <property type="entry name" value="FapA"/>
</dbReference>
<reference evidence="2" key="1">
    <citation type="journal article" date="2019" name="PLoS Negl. Trop. Dis.">
        <title>Revisiting the worldwide diversity of Leptospira species in the environment.</title>
        <authorList>
            <person name="Vincent A.T."/>
            <person name="Schiettekatte O."/>
            <person name="Bourhy P."/>
            <person name="Veyrier F.J."/>
            <person name="Picardeau M."/>
        </authorList>
    </citation>
    <scope>NUCLEOTIDE SEQUENCE [LARGE SCALE GENOMIC DNA]</scope>
    <source>
        <strain evidence="2">SSS9</strain>
    </source>
</reference>
<dbReference type="PANTHER" id="PTHR38032">
    <property type="entry name" value="POLYMERASE-RELATED"/>
    <property type="match status" value="1"/>
</dbReference>
<comment type="caution">
    <text evidence="2">The sequence shown here is derived from an EMBL/GenBank/DDBJ whole genome shotgun (WGS) entry which is preliminary data.</text>
</comment>
<evidence type="ECO:0000313" key="2">
    <source>
        <dbReference type="EMBL" id="TGJ99619.1"/>
    </source>
</evidence>